<organism evidence="1 2">
    <name type="scientific">Pelobates cultripes</name>
    <name type="common">Western spadefoot toad</name>
    <dbReference type="NCBI Taxonomy" id="61616"/>
    <lineage>
        <taxon>Eukaryota</taxon>
        <taxon>Metazoa</taxon>
        <taxon>Chordata</taxon>
        <taxon>Craniata</taxon>
        <taxon>Vertebrata</taxon>
        <taxon>Euteleostomi</taxon>
        <taxon>Amphibia</taxon>
        <taxon>Batrachia</taxon>
        <taxon>Anura</taxon>
        <taxon>Pelobatoidea</taxon>
        <taxon>Pelobatidae</taxon>
        <taxon>Pelobates</taxon>
    </lineage>
</organism>
<evidence type="ECO:0000313" key="1">
    <source>
        <dbReference type="EMBL" id="CAH2314603.1"/>
    </source>
</evidence>
<dbReference type="Proteomes" id="UP001295444">
    <property type="component" value="Chromosome 09"/>
</dbReference>
<keyword evidence="2" id="KW-1185">Reference proteome</keyword>
<proteinExistence type="predicted"/>
<dbReference type="AlphaFoldDB" id="A0AAD1WJW9"/>
<sequence>MTAINILTIAKIAIASQWKAIIPPTIEDVIKRMDNVCLYERMAHNLLGTSEKHGIQWCGWINIRTLDDADE</sequence>
<accession>A0AAD1WJW9</accession>
<protein>
    <submittedName>
        <fullName evidence="1">Uncharacterized protein</fullName>
    </submittedName>
</protein>
<dbReference type="EMBL" id="OW240920">
    <property type="protein sequence ID" value="CAH2314603.1"/>
    <property type="molecule type" value="Genomic_DNA"/>
</dbReference>
<evidence type="ECO:0000313" key="2">
    <source>
        <dbReference type="Proteomes" id="UP001295444"/>
    </source>
</evidence>
<reference evidence="1" key="1">
    <citation type="submission" date="2022-03" db="EMBL/GenBank/DDBJ databases">
        <authorList>
            <person name="Alioto T."/>
            <person name="Alioto T."/>
            <person name="Gomez Garrido J."/>
        </authorList>
    </citation>
    <scope>NUCLEOTIDE SEQUENCE</scope>
</reference>
<gene>
    <name evidence="1" type="ORF">PECUL_23A038768</name>
</gene>
<name>A0AAD1WJW9_PELCU</name>